<name>A0AAV2FZD6_9ROSI</name>
<dbReference type="AlphaFoldDB" id="A0AAV2FZD6"/>
<dbReference type="Proteomes" id="UP001497516">
    <property type="component" value="Chromosome 7"/>
</dbReference>
<organism evidence="1 2">
    <name type="scientific">Linum trigynum</name>
    <dbReference type="NCBI Taxonomy" id="586398"/>
    <lineage>
        <taxon>Eukaryota</taxon>
        <taxon>Viridiplantae</taxon>
        <taxon>Streptophyta</taxon>
        <taxon>Embryophyta</taxon>
        <taxon>Tracheophyta</taxon>
        <taxon>Spermatophyta</taxon>
        <taxon>Magnoliopsida</taxon>
        <taxon>eudicotyledons</taxon>
        <taxon>Gunneridae</taxon>
        <taxon>Pentapetalae</taxon>
        <taxon>rosids</taxon>
        <taxon>fabids</taxon>
        <taxon>Malpighiales</taxon>
        <taxon>Linaceae</taxon>
        <taxon>Linum</taxon>
    </lineage>
</organism>
<keyword evidence="2" id="KW-1185">Reference proteome</keyword>
<dbReference type="EMBL" id="OZ034820">
    <property type="protein sequence ID" value="CAL1403327.1"/>
    <property type="molecule type" value="Genomic_DNA"/>
</dbReference>
<evidence type="ECO:0000313" key="1">
    <source>
        <dbReference type="EMBL" id="CAL1403327.1"/>
    </source>
</evidence>
<protein>
    <submittedName>
        <fullName evidence="1">Uncharacterized protein</fullName>
    </submittedName>
</protein>
<accession>A0AAV2FZD6</accession>
<sequence>MIKTLNHQPNEKEQRSLRFFVSSFPPVGDQDRGVSPPLLDRRLETRTAAAPRSATASLLLFSTGDRRQGPLLRGCSALLRPAPRSTTAPPARDFVLIR</sequence>
<reference evidence="1 2" key="1">
    <citation type="submission" date="2024-04" db="EMBL/GenBank/DDBJ databases">
        <authorList>
            <person name="Fracassetti M."/>
        </authorList>
    </citation>
    <scope>NUCLEOTIDE SEQUENCE [LARGE SCALE GENOMIC DNA]</scope>
</reference>
<evidence type="ECO:0000313" key="2">
    <source>
        <dbReference type="Proteomes" id="UP001497516"/>
    </source>
</evidence>
<gene>
    <name evidence="1" type="ORF">LTRI10_LOCUS43267</name>
</gene>
<proteinExistence type="predicted"/>